<comment type="caution">
    <text evidence="2">The sequence shown here is derived from an EMBL/GenBank/DDBJ whole genome shotgun (WGS) entry which is preliminary data.</text>
</comment>
<gene>
    <name evidence="2" type="ORF">C7B81_12965</name>
</gene>
<feature type="region of interest" description="Disordered" evidence="1">
    <location>
        <begin position="199"/>
        <end position="224"/>
    </location>
</feature>
<name>A0ABX5F7J6_9CHRO</name>
<feature type="compositionally biased region" description="Low complexity" evidence="1">
    <location>
        <begin position="199"/>
        <end position="221"/>
    </location>
</feature>
<proteinExistence type="predicted"/>
<keyword evidence="3" id="KW-1185">Reference proteome</keyword>
<dbReference type="EMBL" id="PVWP01000009">
    <property type="protein sequence ID" value="PSB36483.1"/>
    <property type="molecule type" value="Genomic_DNA"/>
</dbReference>
<accession>A0ABX5F7J6</accession>
<evidence type="ECO:0000313" key="2">
    <source>
        <dbReference type="EMBL" id="PSB36483.1"/>
    </source>
</evidence>
<protein>
    <submittedName>
        <fullName evidence="2">Uncharacterized protein</fullName>
    </submittedName>
</protein>
<organism evidence="2 3">
    <name type="scientific">Aphanothece cf. minutissima CCALA 015</name>
    <dbReference type="NCBI Taxonomy" id="2107695"/>
    <lineage>
        <taxon>Bacteria</taxon>
        <taxon>Bacillati</taxon>
        <taxon>Cyanobacteriota</taxon>
        <taxon>Cyanophyceae</taxon>
        <taxon>Oscillatoriophycideae</taxon>
        <taxon>Chroococcales</taxon>
        <taxon>Aphanothecaceae</taxon>
        <taxon>Aphanothece</taxon>
    </lineage>
</organism>
<evidence type="ECO:0000256" key="1">
    <source>
        <dbReference type="SAM" id="MobiDB-lite"/>
    </source>
</evidence>
<reference evidence="2 3" key="1">
    <citation type="submission" date="2018-03" db="EMBL/GenBank/DDBJ databases">
        <title>The ancient ancestry and fast evolution of plastids.</title>
        <authorList>
            <person name="Moore K.R."/>
            <person name="Magnabosco C."/>
            <person name="Momper L."/>
            <person name="Gold D.A."/>
            <person name="Bosak T."/>
            <person name="Fournier G.P."/>
        </authorList>
    </citation>
    <scope>NUCLEOTIDE SEQUENCE [LARGE SCALE GENOMIC DNA]</scope>
    <source>
        <strain evidence="2 3">CCALA 015</strain>
    </source>
</reference>
<dbReference type="RefSeq" id="WP_146134636.1">
    <property type="nucleotide sequence ID" value="NZ_PVWP01000009.1"/>
</dbReference>
<dbReference type="Proteomes" id="UP000238218">
    <property type="component" value="Unassembled WGS sequence"/>
</dbReference>
<evidence type="ECO:0000313" key="3">
    <source>
        <dbReference type="Proteomes" id="UP000238218"/>
    </source>
</evidence>
<sequence length="382" mass="42446">MSLWSRLFGRRDTVSWGERKLQKDSGLLDTLVSDPGTIPMEMDRRPQITPWSAARLGTIFADFAHEATPSRLAEARLARQCLSKFWLSAPIDALELLYGSAVGESYRQMISGELASQPLLRDEESWRDLLSERLQSGFDRPEMANVLLAVMPYFRRGKMKVRNCEQTLPAWLLEDYASLFEPELLPRLRQPSPLERRALAPAGSAGARTATGPATGSATGSVAVGPELSPLPQLSGFTGAQALQLTGSEEFLTRLNGLLNLFEIDPEDGAIRQELGGYRRQLGQIWLDTPDEQLQKLFESTFGDLYRKVLRSGYAGSHLTEEDRQLRAQLAQYVRNMTRPRAAQAVLAALLFYAPGKIGFAGGEQFMPQWLLGALPSLYVKS</sequence>